<name>A0A4Q7L2Z0_9PSEU</name>
<dbReference type="InterPro" id="IPR036390">
    <property type="entry name" value="WH_DNA-bd_sf"/>
</dbReference>
<dbReference type="PROSITE" id="PS50931">
    <property type="entry name" value="HTH_LYSR"/>
    <property type="match status" value="1"/>
</dbReference>
<keyword evidence="3 6" id="KW-0238">DNA-binding</keyword>
<gene>
    <name evidence="6" type="ORF">EV193_10256</name>
</gene>
<reference evidence="6 7" key="1">
    <citation type="submission" date="2019-02" db="EMBL/GenBank/DDBJ databases">
        <title>Genomic Encyclopedia of Type Strains, Phase IV (KMG-IV): sequencing the most valuable type-strain genomes for metagenomic binning, comparative biology and taxonomic classification.</title>
        <authorList>
            <person name="Goeker M."/>
        </authorList>
    </citation>
    <scope>NUCLEOTIDE SEQUENCE [LARGE SCALE GENOMIC DNA]</scope>
    <source>
        <strain evidence="6 7">DSM 101727</strain>
    </source>
</reference>
<evidence type="ECO:0000259" key="5">
    <source>
        <dbReference type="PROSITE" id="PS50931"/>
    </source>
</evidence>
<evidence type="ECO:0000313" key="6">
    <source>
        <dbReference type="EMBL" id="RZS43080.1"/>
    </source>
</evidence>
<keyword evidence="2" id="KW-0805">Transcription regulation</keyword>
<feature type="domain" description="HTH lysR-type" evidence="5">
    <location>
        <begin position="3"/>
        <end position="60"/>
    </location>
</feature>
<evidence type="ECO:0000256" key="1">
    <source>
        <dbReference type="ARBA" id="ARBA00009437"/>
    </source>
</evidence>
<evidence type="ECO:0000313" key="7">
    <source>
        <dbReference type="Proteomes" id="UP000294257"/>
    </source>
</evidence>
<dbReference type="SUPFAM" id="SSF46785">
    <property type="entry name" value="Winged helix' DNA-binding domain"/>
    <property type="match status" value="1"/>
</dbReference>
<dbReference type="Gene3D" id="1.10.10.10">
    <property type="entry name" value="Winged helix-like DNA-binding domain superfamily/Winged helix DNA-binding domain"/>
    <property type="match status" value="1"/>
</dbReference>
<dbReference type="Pfam" id="PF03466">
    <property type="entry name" value="LysR_substrate"/>
    <property type="match status" value="1"/>
</dbReference>
<dbReference type="SUPFAM" id="SSF53850">
    <property type="entry name" value="Periplasmic binding protein-like II"/>
    <property type="match status" value="1"/>
</dbReference>
<organism evidence="6 7">
    <name type="scientific">Herbihabitans rhizosphaerae</name>
    <dbReference type="NCBI Taxonomy" id="1872711"/>
    <lineage>
        <taxon>Bacteria</taxon>
        <taxon>Bacillati</taxon>
        <taxon>Actinomycetota</taxon>
        <taxon>Actinomycetes</taxon>
        <taxon>Pseudonocardiales</taxon>
        <taxon>Pseudonocardiaceae</taxon>
        <taxon>Herbihabitans</taxon>
    </lineage>
</organism>
<sequence>MELELRHFKIVCAVADTGSITKAAARLGLAQPALTAQLRRIERALGGPLFERDHRGTRPTPLGDLVLDRARMLLPAVSELKEEAVRLANQASASGALPARLQLGSTNGPARGGLMHHLAVDYPTIRVTMRTSWSSDDLAVKVADGTLDFIVIGVCGNGAPPAQSGVSWRTMSLDPVFVLMAEHHRLADRAEVDLADLAAEQWAATPGDGCFAGCFAAACAKAGFAPRTLYEVDVASCVDLASDGDAVVLCQPTFRMPAGVVTVPLAGQPLTWLQVIGWRRDSPASEFAERLLEIAGKGYTDAIERTPHYGAWLDRHPAFGLVRS</sequence>
<dbReference type="InterPro" id="IPR000847">
    <property type="entry name" value="LysR_HTH_N"/>
</dbReference>
<comment type="similarity">
    <text evidence="1">Belongs to the LysR transcriptional regulatory family.</text>
</comment>
<keyword evidence="4" id="KW-0804">Transcription</keyword>
<dbReference type="CDD" id="cd05466">
    <property type="entry name" value="PBP2_LTTR_substrate"/>
    <property type="match status" value="1"/>
</dbReference>
<evidence type="ECO:0000256" key="2">
    <source>
        <dbReference type="ARBA" id="ARBA00023015"/>
    </source>
</evidence>
<dbReference type="Proteomes" id="UP000294257">
    <property type="component" value="Unassembled WGS sequence"/>
</dbReference>
<dbReference type="Pfam" id="PF00126">
    <property type="entry name" value="HTH_1"/>
    <property type="match status" value="1"/>
</dbReference>
<dbReference type="InterPro" id="IPR005119">
    <property type="entry name" value="LysR_subst-bd"/>
</dbReference>
<dbReference type="PANTHER" id="PTHR30346:SF30">
    <property type="entry name" value="SMALL NEUTRAL PROTEASE REGULATORY PROTEIN"/>
    <property type="match status" value="1"/>
</dbReference>
<dbReference type="OrthoDB" id="3171102at2"/>
<dbReference type="RefSeq" id="WP_130342976.1">
    <property type="nucleotide sequence ID" value="NZ_SGWQ01000002.1"/>
</dbReference>
<dbReference type="AlphaFoldDB" id="A0A4Q7L2Z0"/>
<protein>
    <submittedName>
        <fullName evidence="6">DNA-binding transcriptional LysR family regulator</fullName>
    </submittedName>
</protein>
<dbReference type="InterPro" id="IPR036388">
    <property type="entry name" value="WH-like_DNA-bd_sf"/>
</dbReference>
<comment type="caution">
    <text evidence="6">The sequence shown here is derived from an EMBL/GenBank/DDBJ whole genome shotgun (WGS) entry which is preliminary data.</text>
</comment>
<dbReference type="GO" id="GO:0003677">
    <property type="term" value="F:DNA binding"/>
    <property type="evidence" value="ECO:0007669"/>
    <property type="project" value="UniProtKB-KW"/>
</dbReference>
<evidence type="ECO:0000256" key="4">
    <source>
        <dbReference type="ARBA" id="ARBA00023163"/>
    </source>
</evidence>
<dbReference type="Gene3D" id="3.40.190.290">
    <property type="match status" value="1"/>
</dbReference>
<dbReference type="PANTHER" id="PTHR30346">
    <property type="entry name" value="TRANSCRIPTIONAL DUAL REGULATOR HCAR-RELATED"/>
    <property type="match status" value="1"/>
</dbReference>
<evidence type="ECO:0000256" key="3">
    <source>
        <dbReference type="ARBA" id="ARBA00023125"/>
    </source>
</evidence>
<accession>A0A4Q7L2Z0</accession>
<dbReference type="GO" id="GO:0003700">
    <property type="term" value="F:DNA-binding transcription factor activity"/>
    <property type="evidence" value="ECO:0007669"/>
    <property type="project" value="InterPro"/>
</dbReference>
<dbReference type="EMBL" id="SGWQ01000002">
    <property type="protein sequence ID" value="RZS43080.1"/>
    <property type="molecule type" value="Genomic_DNA"/>
</dbReference>
<dbReference type="GO" id="GO:0032993">
    <property type="term" value="C:protein-DNA complex"/>
    <property type="evidence" value="ECO:0007669"/>
    <property type="project" value="TreeGrafter"/>
</dbReference>
<proteinExistence type="inferred from homology"/>
<keyword evidence="7" id="KW-1185">Reference proteome</keyword>
<dbReference type="PRINTS" id="PR00039">
    <property type="entry name" value="HTHLYSR"/>
</dbReference>